<sequence>MGVTECLKQCKKDKRYIEKGKDDKFRKDVDDLIAAMEKVEKFSKDVSTVMIKAVGSAGWFWRKKGINNEIKGIDDNSVVRVTKKVNGGDNNLKERKKYTKLFAKNIKL</sequence>
<dbReference type="RefSeq" id="WP_323983183.1">
    <property type="nucleotide sequence ID" value="NZ_JAYKBW010000006.1"/>
</dbReference>
<comment type="caution">
    <text evidence="1">The sequence shown here is derived from an EMBL/GenBank/DDBJ whole genome shotgun (WGS) entry which is preliminary data.</text>
</comment>
<name>A0ABU5ZAW0_9FLAO</name>
<evidence type="ECO:0000313" key="1">
    <source>
        <dbReference type="EMBL" id="MEB3074877.1"/>
    </source>
</evidence>
<gene>
    <name evidence="1" type="ORF">VJJ08_06115</name>
</gene>
<keyword evidence="2" id="KW-1185">Reference proteome</keyword>
<proteinExistence type="predicted"/>
<reference evidence="1 2" key="1">
    <citation type="submission" date="2023-12" db="EMBL/GenBank/DDBJ databases">
        <title>Genomic sequences of Capnocytophaga and Parvimonas strains.</title>
        <authorList>
            <person name="Watt R.M."/>
            <person name="Wang M."/>
            <person name="Yang T."/>
            <person name="Tong W.M."/>
        </authorList>
    </citation>
    <scope>NUCLEOTIDE SEQUENCE [LARGE SCALE GENOMIC DNA]</scope>
    <source>
        <strain evidence="1 2">CCUG 13096</strain>
    </source>
</reference>
<accession>A0ABU5ZAW0</accession>
<organism evidence="1 2">
    <name type="scientific">Capnocytophaga gingivalis</name>
    <dbReference type="NCBI Taxonomy" id="1017"/>
    <lineage>
        <taxon>Bacteria</taxon>
        <taxon>Pseudomonadati</taxon>
        <taxon>Bacteroidota</taxon>
        <taxon>Flavobacteriia</taxon>
        <taxon>Flavobacteriales</taxon>
        <taxon>Flavobacteriaceae</taxon>
        <taxon>Capnocytophaga</taxon>
    </lineage>
</organism>
<dbReference type="Gene3D" id="1.10.530.10">
    <property type="match status" value="1"/>
</dbReference>
<protein>
    <submittedName>
        <fullName evidence="1">Uncharacterized protein</fullName>
    </submittedName>
</protein>
<dbReference type="Proteomes" id="UP001311730">
    <property type="component" value="Unassembled WGS sequence"/>
</dbReference>
<dbReference type="EMBL" id="JAYKBW010000006">
    <property type="protein sequence ID" value="MEB3074877.1"/>
    <property type="molecule type" value="Genomic_DNA"/>
</dbReference>
<evidence type="ECO:0000313" key="2">
    <source>
        <dbReference type="Proteomes" id="UP001311730"/>
    </source>
</evidence>